<feature type="binding site" evidence="6">
    <location>
        <begin position="38"/>
        <end position="45"/>
    </location>
    <ligand>
        <name>ATP</name>
        <dbReference type="ChEBI" id="CHEBI:30616"/>
    </ligand>
</feature>
<keyword evidence="4 6" id="KW-0547">Nucleotide-binding</keyword>
<comment type="function">
    <text evidence="6 7">Catalyzes the synthesis of activated sulfate.</text>
</comment>
<gene>
    <name evidence="6 9" type="primary">cysC</name>
    <name evidence="9" type="ORF">M9799_15285</name>
</gene>
<dbReference type="NCBIfam" id="NF003013">
    <property type="entry name" value="PRK03846.1"/>
    <property type="match status" value="1"/>
</dbReference>
<evidence type="ECO:0000313" key="10">
    <source>
        <dbReference type="Proteomes" id="UP001162800"/>
    </source>
</evidence>
<evidence type="ECO:0000256" key="1">
    <source>
        <dbReference type="ARBA" id="ARBA00001823"/>
    </source>
</evidence>
<dbReference type="EMBL" id="CP106881">
    <property type="protein sequence ID" value="UYG51406.1"/>
    <property type="molecule type" value="Genomic_DNA"/>
</dbReference>
<dbReference type="Pfam" id="PF01583">
    <property type="entry name" value="APS_kinase"/>
    <property type="match status" value="1"/>
</dbReference>
<comment type="similarity">
    <text evidence="6 7">Belongs to the APS kinase family.</text>
</comment>
<keyword evidence="10" id="KW-1185">Reference proteome</keyword>
<dbReference type="InterPro" id="IPR059117">
    <property type="entry name" value="APS_kinase_dom"/>
</dbReference>
<dbReference type="PANTHER" id="PTHR42700:SF3">
    <property type="entry name" value="BIFUNCTIONAL SAT_APS KINASE-RELATED"/>
    <property type="match status" value="1"/>
</dbReference>
<evidence type="ECO:0000256" key="2">
    <source>
        <dbReference type="ARBA" id="ARBA00012121"/>
    </source>
</evidence>
<name>A0ABY6G8L9_9BURK</name>
<dbReference type="CDD" id="cd02027">
    <property type="entry name" value="APSK"/>
    <property type="match status" value="1"/>
</dbReference>
<protein>
    <recommendedName>
        <fullName evidence="2 6">Adenylyl-sulfate kinase</fullName>
        <ecNumber evidence="2 6">2.7.1.25</ecNumber>
    </recommendedName>
    <alternativeName>
        <fullName evidence="6">APS kinase</fullName>
    </alternativeName>
    <alternativeName>
        <fullName evidence="6">ATP adenosine-5'-phosphosulfate 3'-phosphotransferase</fullName>
    </alternativeName>
    <alternativeName>
        <fullName evidence="6">Adenosine-5'-phosphosulfate kinase</fullName>
    </alternativeName>
</protein>
<accession>A0ABY6G8L9</accession>
<dbReference type="NCBIfam" id="TIGR00455">
    <property type="entry name" value="apsK"/>
    <property type="match status" value="1"/>
</dbReference>
<keyword evidence="3 6" id="KW-0808">Transferase</keyword>
<feature type="active site" description="Phosphoserine intermediate" evidence="6">
    <location>
        <position position="112"/>
    </location>
</feature>
<keyword evidence="6 7" id="KW-0418">Kinase</keyword>
<keyword evidence="6" id="KW-0597">Phosphoprotein</keyword>
<dbReference type="RefSeq" id="WP_231042181.1">
    <property type="nucleotide sequence ID" value="NZ_CP106881.1"/>
</dbReference>
<dbReference type="Proteomes" id="UP001162800">
    <property type="component" value="Chromosome"/>
</dbReference>
<proteinExistence type="inferred from homology"/>
<comment type="catalytic activity">
    <reaction evidence="1 6 7">
        <text>adenosine 5'-phosphosulfate + ATP = 3'-phosphoadenylyl sulfate + ADP + H(+)</text>
        <dbReference type="Rhea" id="RHEA:24152"/>
        <dbReference type="ChEBI" id="CHEBI:15378"/>
        <dbReference type="ChEBI" id="CHEBI:30616"/>
        <dbReference type="ChEBI" id="CHEBI:58243"/>
        <dbReference type="ChEBI" id="CHEBI:58339"/>
        <dbReference type="ChEBI" id="CHEBI:456216"/>
        <dbReference type="EC" id="2.7.1.25"/>
    </reaction>
</comment>
<comment type="pathway">
    <text evidence="6 7">Sulfur metabolism; hydrogen sulfide biosynthesis; sulfite from sulfate: step 2/3.</text>
</comment>
<dbReference type="HAMAP" id="MF_00065">
    <property type="entry name" value="Adenylyl_sulf_kinase"/>
    <property type="match status" value="1"/>
</dbReference>
<dbReference type="InterPro" id="IPR002891">
    <property type="entry name" value="APS"/>
</dbReference>
<dbReference type="Gene3D" id="3.40.50.300">
    <property type="entry name" value="P-loop containing nucleotide triphosphate hydrolases"/>
    <property type="match status" value="1"/>
</dbReference>
<evidence type="ECO:0000256" key="7">
    <source>
        <dbReference type="RuleBase" id="RU004347"/>
    </source>
</evidence>
<keyword evidence="5 6" id="KW-0067">ATP-binding</keyword>
<evidence type="ECO:0000256" key="3">
    <source>
        <dbReference type="ARBA" id="ARBA00022679"/>
    </source>
</evidence>
<organism evidence="9 10">
    <name type="scientific">Comamonas endophytica</name>
    <dbReference type="NCBI Taxonomy" id="2949090"/>
    <lineage>
        <taxon>Bacteria</taxon>
        <taxon>Pseudomonadati</taxon>
        <taxon>Pseudomonadota</taxon>
        <taxon>Betaproteobacteria</taxon>
        <taxon>Burkholderiales</taxon>
        <taxon>Comamonadaceae</taxon>
        <taxon>Comamonas</taxon>
    </lineage>
</organism>
<evidence type="ECO:0000313" key="9">
    <source>
        <dbReference type="EMBL" id="UYG51406.1"/>
    </source>
</evidence>
<evidence type="ECO:0000256" key="4">
    <source>
        <dbReference type="ARBA" id="ARBA00022741"/>
    </source>
</evidence>
<feature type="domain" description="APS kinase" evidence="8">
    <location>
        <begin position="30"/>
        <end position="179"/>
    </location>
</feature>
<evidence type="ECO:0000259" key="8">
    <source>
        <dbReference type="Pfam" id="PF01583"/>
    </source>
</evidence>
<evidence type="ECO:0000256" key="5">
    <source>
        <dbReference type="ARBA" id="ARBA00022840"/>
    </source>
</evidence>
<dbReference type="GO" id="GO:0004020">
    <property type="term" value="F:adenylylsulfate kinase activity"/>
    <property type="evidence" value="ECO:0007669"/>
    <property type="project" value="UniProtKB-EC"/>
</dbReference>
<reference evidence="9" key="1">
    <citation type="submission" date="2022-09" db="EMBL/GenBank/DDBJ databases">
        <title>The complete genome of Acidovorax sp. 5MLIR.</title>
        <authorList>
            <person name="Liu L."/>
            <person name="Yue J."/>
            <person name="Yang F."/>
            <person name="Yuan J."/>
            <person name="Li L."/>
        </authorList>
    </citation>
    <scope>NUCLEOTIDE SEQUENCE</scope>
    <source>
        <strain evidence="9">5MLIR</strain>
    </source>
</reference>
<sequence length="206" mass="22173">MAGSSGPSPNVVWQPGLLDEATRQRRNGHRGAVVWLTGLPGSGKSTLAFSAELQLHAQGFQTAVLDGDNLRHGLCADLGFSLEDRRENMRRVGEVARLFAAQGSVVLVALVSPLRAARDLMRARMPAGGFIEVHCDCPLTVCRQRDPKGLYAKAAQGLISDFTGVSSPYEVPLAPELVLHTAQEGHEASAQRLALFLLERLRQGAQ</sequence>
<evidence type="ECO:0000256" key="6">
    <source>
        <dbReference type="HAMAP-Rule" id="MF_00065"/>
    </source>
</evidence>
<dbReference type="InterPro" id="IPR027417">
    <property type="entry name" value="P-loop_NTPase"/>
</dbReference>
<dbReference type="SUPFAM" id="SSF52540">
    <property type="entry name" value="P-loop containing nucleoside triphosphate hydrolases"/>
    <property type="match status" value="1"/>
</dbReference>
<dbReference type="EC" id="2.7.1.25" evidence="2 6"/>
<dbReference type="InterPro" id="IPR050512">
    <property type="entry name" value="Sulf_AdTrans/APS_kinase"/>
</dbReference>
<dbReference type="PANTHER" id="PTHR42700">
    <property type="entry name" value="SULFATE ADENYLYLTRANSFERASE"/>
    <property type="match status" value="1"/>
</dbReference>